<gene>
    <name evidence="1" type="ORF">JG688_00009253</name>
</gene>
<evidence type="ECO:0000313" key="2">
    <source>
        <dbReference type="Proteomes" id="UP000709295"/>
    </source>
</evidence>
<dbReference type="AlphaFoldDB" id="A0A8J5IXH0"/>
<evidence type="ECO:0000313" key="1">
    <source>
        <dbReference type="EMBL" id="KAG6961157.1"/>
    </source>
</evidence>
<accession>A0A8J5IXH0</accession>
<protein>
    <submittedName>
        <fullName evidence="1">Uncharacterized protein</fullName>
    </submittedName>
</protein>
<keyword evidence="2" id="KW-1185">Reference proteome</keyword>
<name>A0A8J5IXH0_9STRA</name>
<comment type="caution">
    <text evidence="1">The sequence shown here is derived from an EMBL/GenBank/DDBJ whole genome shotgun (WGS) entry which is preliminary data.</text>
</comment>
<proteinExistence type="predicted"/>
<sequence>MLQHIEWVDDCLVIEEQGHKGDQTGAEKFGKHVYANSYEPSQCPILAAGVHLFSRPERVVGGKQQLFLGTDNKNRFGRMLRRVIDNLSEEEVGVLSLRKGSSSYALEQVNGSTPVSRMGQSLEKLKDRYIHFGEGADQLCGRMIAELPFNSEKFGVLPPHFPRAITEVMTCSWICQLLSSSEMSISVFIGLRYSPRALSQNNFMFRPPNVQGEPFGRPSDRILQRNQLYSAVA</sequence>
<dbReference type="Proteomes" id="UP000709295">
    <property type="component" value="Unassembled WGS sequence"/>
</dbReference>
<organism evidence="1 2">
    <name type="scientific">Phytophthora aleatoria</name>
    <dbReference type="NCBI Taxonomy" id="2496075"/>
    <lineage>
        <taxon>Eukaryota</taxon>
        <taxon>Sar</taxon>
        <taxon>Stramenopiles</taxon>
        <taxon>Oomycota</taxon>
        <taxon>Peronosporomycetes</taxon>
        <taxon>Peronosporales</taxon>
        <taxon>Peronosporaceae</taxon>
        <taxon>Phytophthora</taxon>
    </lineage>
</organism>
<dbReference type="EMBL" id="JAENGY010000522">
    <property type="protein sequence ID" value="KAG6961157.1"/>
    <property type="molecule type" value="Genomic_DNA"/>
</dbReference>
<reference evidence="1" key="1">
    <citation type="submission" date="2021-01" db="EMBL/GenBank/DDBJ databases">
        <title>Phytophthora aleatoria, a newly-described species from Pinus radiata is distinct from Phytophthora cactorum isolates based on comparative genomics.</title>
        <authorList>
            <person name="Mcdougal R."/>
            <person name="Panda P."/>
            <person name="Williams N."/>
            <person name="Studholme D.J."/>
        </authorList>
    </citation>
    <scope>NUCLEOTIDE SEQUENCE</scope>
    <source>
        <strain evidence="1">NZFS 4037</strain>
    </source>
</reference>